<dbReference type="EMBL" id="VBOR01000086">
    <property type="protein sequence ID" value="TMQ48165.1"/>
    <property type="molecule type" value="Genomic_DNA"/>
</dbReference>
<evidence type="ECO:0000256" key="1">
    <source>
        <dbReference type="SAM" id="SignalP"/>
    </source>
</evidence>
<evidence type="ECO:0000313" key="2">
    <source>
        <dbReference type="EMBL" id="TMQ48165.1"/>
    </source>
</evidence>
<sequence length="191" mass="20257">MKRLLMLALFALLLAGRAAQAGPVGVSVGVFGGLSIPVLQDVTTSSFSPGDAFGATGSTFGLRVPVHAISSITFEPYYAKSKYKDREETIGGITYTREGFDGKSYGVNFILGRPEGGLFHMYPYLGIGKTKLERTGQEINKTGYNFGLGVGLFSSQKISVGARGEFSMVATGDTSRKFVGATAGITYRLTP</sequence>
<evidence type="ECO:0008006" key="6">
    <source>
        <dbReference type="Google" id="ProtNLM"/>
    </source>
</evidence>
<organism evidence="3 5">
    <name type="scientific">Eiseniibacteriota bacterium</name>
    <dbReference type="NCBI Taxonomy" id="2212470"/>
    <lineage>
        <taxon>Bacteria</taxon>
        <taxon>Candidatus Eiseniibacteriota</taxon>
    </lineage>
</organism>
<dbReference type="Proteomes" id="UP000316292">
    <property type="component" value="Unassembled WGS sequence"/>
</dbReference>
<reference evidence="4 5" key="1">
    <citation type="journal article" date="2019" name="Nat. Microbiol.">
        <title>Mediterranean grassland soil C-N compound turnover is dependent on rainfall and depth, and is mediated by genomically divergent microorganisms.</title>
        <authorList>
            <person name="Diamond S."/>
            <person name="Andeer P.F."/>
            <person name="Li Z."/>
            <person name="Crits-Christoph A."/>
            <person name="Burstein D."/>
            <person name="Anantharaman K."/>
            <person name="Lane K.R."/>
            <person name="Thomas B.C."/>
            <person name="Pan C."/>
            <person name="Northen T.R."/>
            <person name="Banfield J.F."/>
        </authorList>
    </citation>
    <scope>NUCLEOTIDE SEQUENCE [LARGE SCALE GENOMIC DNA]</scope>
    <source>
        <strain evidence="2">WS_1</strain>
        <strain evidence="3">WS_5</strain>
    </source>
</reference>
<dbReference type="EMBL" id="VBOV01000099">
    <property type="protein sequence ID" value="TMQ59514.1"/>
    <property type="molecule type" value="Genomic_DNA"/>
</dbReference>
<proteinExistence type="predicted"/>
<evidence type="ECO:0000313" key="5">
    <source>
        <dbReference type="Proteomes" id="UP000320913"/>
    </source>
</evidence>
<evidence type="ECO:0000313" key="4">
    <source>
        <dbReference type="Proteomes" id="UP000316292"/>
    </source>
</evidence>
<evidence type="ECO:0000313" key="3">
    <source>
        <dbReference type="EMBL" id="TMQ59514.1"/>
    </source>
</evidence>
<dbReference type="Proteomes" id="UP000320913">
    <property type="component" value="Unassembled WGS sequence"/>
</dbReference>
<dbReference type="InterPro" id="IPR011250">
    <property type="entry name" value="OMP/PagP_B-barrel"/>
</dbReference>
<feature type="signal peptide" evidence="1">
    <location>
        <begin position="1"/>
        <end position="21"/>
    </location>
</feature>
<gene>
    <name evidence="2" type="ORF">E6K71_07845</name>
    <name evidence="3" type="ORF">E6K75_03995</name>
</gene>
<dbReference type="AlphaFoldDB" id="A0A538T7M1"/>
<accession>A0A538T7M1</accession>
<feature type="chain" id="PRO_5039810594" description="Outer membrane protein beta-barrel domain-containing protein" evidence="1">
    <location>
        <begin position="22"/>
        <end position="191"/>
    </location>
</feature>
<keyword evidence="1" id="KW-0732">Signal</keyword>
<protein>
    <recommendedName>
        <fullName evidence="6">Outer membrane protein beta-barrel domain-containing protein</fullName>
    </recommendedName>
</protein>
<name>A0A538T7M1_UNCEI</name>
<comment type="caution">
    <text evidence="3">The sequence shown here is derived from an EMBL/GenBank/DDBJ whole genome shotgun (WGS) entry which is preliminary data.</text>
</comment>
<dbReference type="SUPFAM" id="SSF56925">
    <property type="entry name" value="OMPA-like"/>
    <property type="match status" value="1"/>
</dbReference>